<keyword evidence="2" id="KW-0813">Transport</keyword>
<evidence type="ECO:0000256" key="6">
    <source>
        <dbReference type="SAM" id="Phobius"/>
    </source>
</evidence>
<protein>
    <recommendedName>
        <fullName evidence="9">Major facilitator superfamily (MFS) profile domain-containing protein</fullName>
    </recommendedName>
</protein>
<evidence type="ECO:0000256" key="3">
    <source>
        <dbReference type="ARBA" id="ARBA00022692"/>
    </source>
</evidence>
<dbReference type="PANTHER" id="PTHR23504">
    <property type="entry name" value="MAJOR FACILITATOR SUPERFAMILY DOMAIN-CONTAINING PROTEIN 10"/>
    <property type="match status" value="1"/>
</dbReference>
<dbReference type="AlphaFoldDB" id="A0A7J7LDT0"/>
<keyword evidence="3 6" id="KW-0812">Transmembrane</keyword>
<dbReference type="GO" id="GO:0016020">
    <property type="term" value="C:membrane"/>
    <property type="evidence" value="ECO:0007669"/>
    <property type="project" value="UniProtKB-SubCell"/>
</dbReference>
<evidence type="ECO:0000256" key="2">
    <source>
        <dbReference type="ARBA" id="ARBA00022448"/>
    </source>
</evidence>
<evidence type="ECO:0000256" key="5">
    <source>
        <dbReference type="ARBA" id="ARBA00023136"/>
    </source>
</evidence>
<accession>A0A7J7LDT0</accession>
<evidence type="ECO:0000256" key="4">
    <source>
        <dbReference type="ARBA" id="ARBA00022989"/>
    </source>
</evidence>
<organism evidence="7 8">
    <name type="scientific">Kingdonia uniflora</name>
    <dbReference type="NCBI Taxonomy" id="39325"/>
    <lineage>
        <taxon>Eukaryota</taxon>
        <taxon>Viridiplantae</taxon>
        <taxon>Streptophyta</taxon>
        <taxon>Embryophyta</taxon>
        <taxon>Tracheophyta</taxon>
        <taxon>Spermatophyta</taxon>
        <taxon>Magnoliopsida</taxon>
        <taxon>Ranunculales</taxon>
        <taxon>Circaeasteraceae</taxon>
        <taxon>Kingdonia</taxon>
    </lineage>
</organism>
<dbReference type="OrthoDB" id="1716445at2759"/>
<proteinExistence type="predicted"/>
<keyword evidence="4 6" id="KW-1133">Transmembrane helix</keyword>
<feature type="transmembrane region" description="Helical" evidence="6">
    <location>
        <begin position="6"/>
        <end position="25"/>
    </location>
</feature>
<comment type="subcellular location">
    <subcellularLocation>
        <location evidence="1">Membrane</location>
        <topology evidence="1">Multi-pass membrane protein</topology>
    </subcellularLocation>
</comment>
<evidence type="ECO:0000313" key="8">
    <source>
        <dbReference type="Proteomes" id="UP000541444"/>
    </source>
</evidence>
<reference evidence="7 8" key="1">
    <citation type="journal article" date="2020" name="IScience">
        <title>Genome Sequencing of the Endangered Kingdonia uniflora (Circaeasteraceae, Ranunculales) Reveals Potential Mechanisms of Evolutionary Specialization.</title>
        <authorList>
            <person name="Sun Y."/>
            <person name="Deng T."/>
            <person name="Zhang A."/>
            <person name="Moore M.J."/>
            <person name="Landis J.B."/>
            <person name="Lin N."/>
            <person name="Zhang H."/>
            <person name="Zhang X."/>
            <person name="Huang J."/>
            <person name="Zhang X."/>
            <person name="Sun H."/>
            <person name="Wang H."/>
        </authorList>
    </citation>
    <scope>NUCLEOTIDE SEQUENCE [LARGE SCALE GENOMIC DNA]</scope>
    <source>
        <strain evidence="7">TB1705</strain>
        <tissue evidence="7">Leaf</tissue>
    </source>
</reference>
<feature type="transmembrane region" description="Helical" evidence="6">
    <location>
        <begin position="46"/>
        <end position="71"/>
    </location>
</feature>
<gene>
    <name evidence="7" type="ORF">GIB67_042198</name>
</gene>
<keyword evidence="8" id="KW-1185">Reference proteome</keyword>
<dbReference type="Proteomes" id="UP000541444">
    <property type="component" value="Unassembled WGS sequence"/>
</dbReference>
<keyword evidence="5 6" id="KW-0472">Membrane</keyword>
<evidence type="ECO:0008006" key="9">
    <source>
        <dbReference type="Google" id="ProtNLM"/>
    </source>
</evidence>
<sequence>MGISLVSTTWGVGLIVGPSVGGFFAQPADKYPDIFSQDSLFGRFPYILYCLCMSAFAALIAIVCIWLPVYLLDHLLYFLKSFPSLWSTWGFL</sequence>
<evidence type="ECO:0000256" key="1">
    <source>
        <dbReference type="ARBA" id="ARBA00004141"/>
    </source>
</evidence>
<comment type="caution">
    <text evidence="7">The sequence shown here is derived from an EMBL/GenBank/DDBJ whole genome shotgun (WGS) entry which is preliminary data.</text>
</comment>
<dbReference type="PANTHER" id="PTHR23504:SF15">
    <property type="entry name" value="MAJOR FACILITATOR SUPERFAMILY (MFS) PROFILE DOMAIN-CONTAINING PROTEIN"/>
    <property type="match status" value="1"/>
</dbReference>
<dbReference type="EMBL" id="JACGCM010002347">
    <property type="protein sequence ID" value="KAF6140785.1"/>
    <property type="molecule type" value="Genomic_DNA"/>
</dbReference>
<evidence type="ECO:0000313" key="7">
    <source>
        <dbReference type="EMBL" id="KAF6140785.1"/>
    </source>
</evidence>
<name>A0A7J7LDT0_9MAGN</name>